<dbReference type="SUPFAM" id="SSF47384">
    <property type="entry name" value="Homodimeric domain of signal transducing histidine kinase"/>
    <property type="match status" value="1"/>
</dbReference>
<dbReference type="SMART" id="SM00448">
    <property type="entry name" value="REC"/>
    <property type="match status" value="1"/>
</dbReference>
<dbReference type="GO" id="GO:0005524">
    <property type="term" value="F:ATP binding"/>
    <property type="evidence" value="ECO:0007669"/>
    <property type="project" value="UniProtKB-KW"/>
</dbReference>
<dbReference type="InterPro" id="IPR000700">
    <property type="entry name" value="PAS-assoc_C"/>
</dbReference>
<protein>
    <recommendedName>
        <fullName evidence="2">histidine kinase</fullName>
        <ecNumber evidence="2">2.7.13.3</ecNumber>
    </recommendedName>
</protein>
<evidence type="ECO:0000256" key="7">
    <source>
        <dbReference type="ARBA" id="ARBA00022840"/>
    </source>
</evidence>
<evidence type="ECO:0000256" key="1">
    <source>
        <dbReference type="ARBA" id="ARBA00000085"/>
    </source>
</evidence>
<dbReference type="SMART" id="SM00387">
    <property type="entry name" value="HATPase_c"/>
    <property type="match status" value="1"/>
</dbReference>
<dbReference type="InterPro" id="IPR001610">
    <property type="entry name" value="PAC"/>
</dbReference>
<dbReference type="AlphaFoldDB" id="A0A5M6IKI9"/>
<dbReference type="PROSITE" id="PS50113">
    <property type="entry name" value="PAC"/>
    <property type="match status" value="1"/>
</dbReference>
<keyword evidence="6" id="KW-0418">Kinase</keyword>
<sequence length="816" mass="87397">MTRQQLIMWVARVGWGQANTGMRSFSAQLLAFLAIVAGPGGRVAVAPAQRPAGRAAFGRLAAVFGRMVGTARTGRPLPLDTESQQRRLFDGAPLASYLVEPDSGCIVACNAAAAAMLGYDQPTLCTMRLADIETETGDPRPPPGQGGQFETRHRTSAGELRDVLVAAAPVETNTGRLLHCTVVDITARKRTEARLRSTFEEAAVGILHISPGGQVLRVNRYVSTALGYRRHEIIGRSVQDLVLPAQREEVLLQLRRIARGEIDSYSGDRVYLGADGRRVEVAATVSMVHDRLEEPYFLVIAQHISDRRRVEAALQKSERQLRQIFTTSPLGIAVLTARCHRIVQANNAFARVLGTSEAELAGRSLFELLAPGPEIALPAPGAAEAAPTDTRDICMLTRAGRKVWLRMSLTRFEDPGGTTPMVLAITEDITERRVMEAALRQANRLEAIGKLTGGIAHDFNNLLSVITLAAETLADLRDPMVARPAGEIVSAALHGSEMVRRLLAFARKQPLASQAVDLNAVVSDTVNLLERSLGEAIRIELDRAPGLWIAETDPAQVQDAVLNLAINARDAMPRGGVLRIATANLALQAEAARAADLPAGEYVTLTVADTGCGMAPEVLEHALDPFFTTKPHGAGTGMGLSTIYGFARQCGGNLKISSALGEGTQVRLLLPRAAAEAVPGPREGPRLAPPAPAASLRRILVVDDNAALRSVVIRQLVSLGYDVLAAESGPAALDFLQGDAAIDLLFTDEVMPQGLSGTELAEAARRLRPDIKVLLTTGYAPGTAMESRENAPQHPLLAKPYRRSDLAAKVREVLLD</sequence>
<dbReference type="Gene3D" id="3.30.450.20">
    <property type="entry name" value="PAS domain"/>
    <property type="match status" value="3"/>
</dbReference>
<dbReference type="PANTHER" id="PTHR43065">
    <property type="entry name" value="SENSOR HISTIDINE KINASE"/>
    <property type="match status" value="1"/>
</dbReference>
<evidence type="ECO:0000256" key="8">
    <source>
        <dbReference type="ARBA" id="ARBA00023012"/>
    </source>
</evidence>
<dbReference type="InterPro" id="IPR003594">
    <property type="entry name" value="HATPase_dom"/>
</dbReference>
<dbReference type="Gene3D" id="1.10.287.130">
    <property type="match status" value="1"/>
</dbReference>
<keyword evidence="3 9" id="KW-0597">Phosphoprotein</keyword>
<comment type="caution">
    <text evidence="14">The sequence shown here is derived from an EMBL/GenBank/DDBJ whole genome shotgun (WGS) entry which is preliminary data.</text>
</comment>
<evidence type="ECO:0000256" key="9">
    <source>
        <dbReference type="PROSITE-ProRule" id="PRU00169"/>
    </source>
</evidence>
<dbReference type="InterPro" id="IPR013767">
    <property type="entry name" value="PAS_fold"/>
</dbReference>
<evidence type="ECO:0000256" key="4">
    <source>
        <dbReference type="ARBA" id="ARBA00022679"/>
    </source>
</evidence>
<dbReference type="InterPro" id="IPR001789">
    <property type="entry name" value="Sig_transdc_resp-reg_receiver"/>
</dbReference>
<evidence type="ECO:0000256" key="6">
    <source>
        <dbReference type="ARBA" id="ARBA00022777"/>
    </source>
</evidence>
<feature type="domain" description="PAC" evidence="13">
    <location>
        <begin position="389"/>
        <end position="441"/>
    </location>
</feature>
<evidence type="ECO:0000259" key="12">
    <source>
        <dbReference type="PROSITE" id="PS50112"/>
    </source>
</evidence>
<dbReference type="SMART" id="SM00091">
    <property type="entry name" value="PAS"/>
    <property type="match status" value="3"/>
</dbReference>
<feature type="domain" description="Response regulatory" evidence="11">
    <location>
        <begin position="698"/>
        <end position="814"/>
    </location>
</feature>
<dbReference type="SMART" id="SM00086">
    <property type="entry name" value="PAC"/>
    <property type="match status" value="3"/>
</dbReference>
<dbReference type="PROSITE" id="PS50110">
    <property type="entry name" value="RESPONSE_REGULATORY"/>
    <property type="match status" value="1"/>
</dbReference>
<feature type="domain" description="PAS" evidence="12">
    <location>
        <begin position="317"/>
        <end position="371"/>
    </location>
</feature>
<dbReference type="InterPro" id="IPR035965">
    <property type="entry name" value="PAS-like_dom_sf"/>
</dbReference>
<dbReference type="CDD" id="cd00130">
    <property type="entry name" value="PAS"/>
    <property type="match status" value="2"/>
</dbReference>
<feature type="domain" description="PAS" evidence="12">
    <location>
        <begin position="191"/>
        <end position="261"/>
    </location>
</feature>
<evidence type="ECO:0000313" key="14">
    <source>
        <dbReference type="EMBL" id="KAA5608773.1"/>
    </source>
</evidence>
<dbReference type="SUPFAM" id="SSF55785">
    <property type="entry name" value="PYP-like sensor domain (PAS domain)"/>
    <property type="match status" value="3"/>
</dbReference>
<keyword evidence="4" id="KW-0808">Transferase</keyword>
<dbReference type="InterPro" id="IPR011006">
    <property type="entry name" value="CheY-like_superfamily"/>
</dbReference>
<dbReference type="InterPro" id="IPR004358">
    <property type="entry name" value="Sig_transdc_His_kin-like_C"/>
</dbReference>
<accession>A0A5M6IKI9</accession>
<comment type="catalytic activity">
    <reaction evidence="1">
        <text>ATP + protein L-histidine = ADP + protein N-phospho-L-histidine.</text>
        <dbReference type="EC" id="2.7.13.3"/>
    </reaction>
</comment>
<dbReference type="Pfam" id="PF08448">
    <property type="entry name" value="PAS_4"/>
    <property type="match status" value="1"/>
</dbReference>
<dbReference type="InterPro" id="IPR005467">
    <property type="entry name" value="His_kinase_dom"/>
</dbReference>
<dbReference type="Pfam" id="PF00072">
    <property type="entry name" value="Response_reg"/>
    <property type="match status" value="1"/>
</dbReference>
<dbReference type="SMART" id="SM00388">
    <property type="entry name" value="HisKA"/>
    <property type="match status" value="1"/>
</dbReference>
<dbReference type="GO" id="GO:0000155">
    <property type="term" value="F:phosphorelay sensor kinase activity"/>
    <property type="evidence" value="ECO:0007669"/>
    <property type="project" value="InterPro"/>
</dbReference>
<dbReference type="InterPro" id="IPR036097">
    <property type="entry name" value="HisK_dim/P_sf"/>
</dbReference>
<dbReference type="EMBL" id="VWPK01000068">
    <property type="protein sequence ID" value="KAA5608773.1"/>
    <property type="molecule type" value="Genomic_DNA"/>
</dbReference>
<dbReference type="GO" id="GO:0006355">
    <property type="term" value="P:regulation of DNA-templated transcription"/>
    <property type="evidence" value="ECO:0007669"/>
    <property type="project" value="InterPro"/>
</dbReference>
<evidence type="ECO:0000256" key="3">
    <source>
        <dbReference type="ARBA" id="ARBA00022553"/>
    </source>
</evidence>
<evidence type="ECO:0000256" key="5">
    <source>
        <dbReference type="ARBA" id="ARBA00022741"/>
    </source>
</evidence>
<feature type="domain" description="Histidine kinase" evidence="10">
    <location>
        <begin position="454"/>
        <end position="674"/>
    </location>
</feature>
<organism evidence="14 15">
    <name type="scientific">Rhodovastum atsumiense</name>
    <dbReference type="NCBI Taxonomy" id="504468"/>
    <lineage>
        <taxon>Bacteria</taxon>
        <taxon>Pseudomonadati</taxon>
        <taxon>Pseudomonadota</taxon>
        <taxon>Alphaproteobacteria</taxon>
        <taxon>Acetobacterales</taxon>
        <taxon>Acetobacteraceae</taxon>
        <taxon>Rhodovastum</taxon>
    </lineage>
</organism>
<dbReference type="OrthoDB" id="9796100at2"/>
<keyword evidence="8" id="KW-0902">Two-component regulatory system</keyword>
<dbReference type="Pfam" id="PF00989">
    <property type="entry name" value="PAS"/>
    <property type="match status" value="1"/>
</dbReference>
<evidence type="ECO:0000313" key="15">
    <source>
        <dbReference type="Proteomes" id="UP000325255"/>
    </source>
</evidence>
<dbReference type="PROSITE" id="PS50109">
    <property type="entry name" value="HIS_KIN"/>
    <property type="match status" value="1"/>
</dbReference>
<dbReference type="Gene3D" id="3.40.50.2300">
    <property type="match status" value="1"/>
</dbReference>
<dbReference type="PROSITE" id="PS50112">
    <property type="entry name" value="PAS"/>
    <property type="match status" value="2"/>
</dbReference>
<keyword evidence="15" id="KW-1185">Reference proteome</keyword>
<reference evidence="14 15" key="1">
    <citation type="submission" date="2019-09" db="EMBL/GenBank/DDBJ databases">
        <title>Genome sequence of Rhodovastum atsumiense, a diverse member of the Acetobacteraceae family of non-sulfur purple photosynthetic bacteria.</title>
        <authorList>
            <person name="Meyer T."/>
            <person name="Kyndt J."/>
        </authorList>
    </citation>
    <scope>NUCLEOTIDE SEQUENCE [LARGE SCALE GENOMIC DNA]</scope>
    <source>
        <strain evidence="14 15">DSM 21279</strain>
    </source>
</reference>
<keyword evidence="5" id="KW-0547">Nucleotide-binding</keyword>
<dbReference type="EC" id="2.7.13.3" evidence="2"/>
<dbReference type="Pfam" id="PF02518">
    <property type="entry name" value="HATPase_c"/>
    <property type="match status" value="1"/>
</dbReference>
<feature type="modified residue" description="4-aspartylphosphate" evidence="9">
    <location>
        <position position="748"/>
    </location>
</feature>
<dbReference type="NCBIfam" id="TIGR00229">
    <property type="entry name" value="sensory_box"/>
    <property type="match status" value="3"/>
</dbReference>
<dbReference type="PANTHER" id="PTHR43065:SF42">
    <property type="entry name" value="TWO-COMPONENT SENSOR PPRA"/>
    <property type="match status" value="1"/>
</dbReference>
<name>A0A5M6IKI9_9PROT</name>
<dbReference type="InterPro" id="IPR013656">
    <property type="entry name" value="PAS_4"/>
</dbReference>
<dbReference type="Proteomes" id="UP000325255">
    <property type="component" value="Unassembled WGS sequence"/>
</dbReference>
<evidence type="ECO:0000259" key="11">
    <source>
        <dbReference type="PROSITE" id="PS50110"/>
    </source>
</evidence>
<proteinExistence type="predicted"/>
<dbReference type="PRINTS" id="PR00344">
    <property type="entry name" value="BCTRLSENSOR"/>
</dbReference>
<dbReference type="SUPFAM" id="SSF52172">
    <property type="entry name" value="CheY-like"/>
    <property type="match status" value="1"/>
</dbReference>
<gene>
    <name evidence="14" type="ORF">F1189_27405</name>
</gene>
<dbReference type="Gene3D" id="3.30.565.10">
    <property type="entry name" value="Histidine kinase-like ATPase, C-terminal domain"/>
    <property type="match status" value="1"/>
</dbReference>
<evidence type="ECO:0000259" key="10">
    <source>
        <dbReference type="PROSITE" id="PS50109"/>
    </source>
</evidence>
<dbReference type="SUPFAM" id="SSF55874">
    <property type="entry name" value="ATPase domain of HSP90 chaperone/DNA topoisomerase II/histidine kinase"/>
    <property type="match status" value="1"/>
</dbReference>
<keyword evidence="7" id="KW-0067">ATP-binding</keyword>
<dbReference type="InterPro" id="IPR036890">
    <property type="entry name" value="HATPase_C_sf"/>
</dbReference>
<dbReference type="Pfam" id="PF13426">
    <property type="entry name" value="PAS_9"/>
    <property type="match status" value="1"/>
</dbReference>
<evidence type="ECO:0000259" key="13">
    <source>
        <dbReference type="PROSITE" id="PS50113"/>
    </source>
</evidence>
<dbReference type="InterPro" id="IPR003661">
    <property type="entry name" value="HisK_dim/P_dom"/>
</dbReference>
<dbReference type="InterPro" id="IPR000014">
    <property type="entry name" value="PAS"/>
</dbReference>
<evidence type="ECO:0000256" key="2">
    <source>
        <dbReference type="ARBA" id="ARBA00012438"/>
    </source>
</evidence>